<name>A0A9W6J4L9_9HYPH</name>
<dbReference type="GO" id="GO:0016020">
    <property type="term" value="C:membrane"/>
    <property type="evidence" value="ECO:0007669"/>
    <property type="project" value="InterPro"/>
</dbReference>
<evidence type="ECO:0000256" key="1">
    <source>
        <dbReference type="SAM" id="Phobius"/>
    </source>
</evidence>
<evidence type="ECO:0000259" key="2">
    <source>
        <dbReference type="Pfam" id="PF00892"/>
    </source>
</evidence>
<feature type="transmembrane region" description="Helical" evidence="1">
    <location>
        <begin position="108"/>
        <end position="125"/>
    </location>
</feature>
<feature type="transmembrane region" description="Helical" evidence="1">
    <location>
        <begin position="253"/>
        <end position="274"/>
    </location>
</feature>
<organism evidence="3 4">
    <name type="scientific">Ancylobacter dichloromethanicus</name>
    <dbReference type="NCBI Taxonomy" id="518825"/>
    <lineage>
        <taxon>Bacteria</taxon>
        <taxon>Pseudomonadati</taxon>
        <taxon>Pseudomonadota</taxon>
        <taxon>Alphaproteobacteria</taxon>
        <taxon>Hyphomicrobiales</taxon>
        <taxon>Xanthobacteraceae</taxon>
        <taxon>Ancylobacter</taxon>
    </lineage>
</organism>
<dbReference type="PANTHER" id="PTHR22911:SF76">
    <property type="entry name" value="EAMA DOMAIN-CONTAINING PROTEIN"/>
    <property type="match status" value="1"/>
</dbReference>
<feature type="transmembrane region" description="Helical" evidence="1">
    <location>
        <begin position="280"/>
        <end position="298"/>
    </location>
</feature>
<reference evidence="3" key="1">
    <citation type="journal article" date="2014" name="Int. J. Syst. Evol. Microbiol.">
        <title>Complete genome sequence of Corynebacterium casei LMG S-19264T (=DSM 44701T), isolated from a smear-ripened cheese.</title>
        <authorList>
            <consortium name="US DOE Joint Genome Institute (JGI-PGF)"/>
            <person name="Walter F."/>
            <person name="Albersmeier A."/>
            <person name="Kalinowski J."/>
            <person name="Ruckert C."/>
        </authorList>
    </citation>
    <scope>NUCLEOTIDE SEQUENCE</scope>
    <source>
        <strain evidence="3">VKM B-2484</strain>
    </source>
</reference>
<reference evidence="3" key="2">
    <citation type="submission" date="2023-01" db="EMBL/GenBank/DDBJ databases">
        <authorList>
            <person name="Sun Q."/>
            <person name="Evtushenko L."/>
        </authorList>
    </citation>
    <scope>NUCLEOTIDE SEQUENCE</scope>
    <source>
        <strain evidence="3">VKM B-2484</strain>
    </source>
</reference>
<evidence type="ECO:0000313" key="4">
    <source>
        <dbReference type="Proteomes" id="UP001143370"/>
    </source>
</evidence>
<feature type="transmembrane region" description="Helical" evidence="1">
    <location>
        <begin position="192"/>
        <end position="211"/>
    </location>
</feature>
<proteinExistence type="predicted"/>
<dbReference type="RefSeq" id="WP_213374402.1">
    <property type="nucleotide sequence ID" value="NZ_BSFJ01000004.1"/>
</dbReference>
<sequence length="300" mass="30943">MSLSTAHSTPRPLARRTATLIGFTAILLWSTLALATSSTGAVPPFLLTALTFAIGGAVGLATALVRGVGLSVLRQPWPVWLHGVGGLFGYHFFYFSALKLAPPAEAGLIAYLWPLLIVLFSAFLPGERLRPAHIAGALMGLAGTVVLLGGRAGGFGFAPEFVPGYLAAALCAVIWSVYSVASRRFATVPTEVVAGFCLATAALSALCHALFEPAVWPAGAGEWLAVLALGIGPVGIAFYTWDIGMKRGDMRLLGVLSYAAPVLSTLLLVLAGFAALSWSLGLACALIVGGAGVATLLARR</sequence>
<feature type="transmembrane region" description="Helical" evidence="1">
    <location>
        <begin position="162"/>
        <end position="180"/>
    </location>
</feature>
<dbReference type="AlphaFoldDB" id="A0A9W6J4L9"/>
<keyword evidence="1" id="KW-0472">Membrane</keyword>
<dbReference type="PANTHER" id="PTHR22911">
    <property type="entry name" value="ACYL-MALONYL CONDENSING ENZYME-RELATED"/>
    <property type="match status" value="1"/>
</dbReference>
<dbReference type="Proteomes" id="UP001143370">
    <property type="component" value="Unassembled WGS sequence"/>
</dbReference>
<feature type="transmembrane region" description="Helical" evidence="1">
    <location>
        <begin position="132"/>
        <end position="150"/>
    </location>
</feature>
<feature type="transmembrane region" description="Helical" evidence="1">
    <location>
        <begin position="45"/>
        <end position="65"/>
    </location>
</feature>
<keyword evidence="1" id="KW-1133">Transmembrane helix</keyword>
<dbReference type="InterPro" id="IPR037185">
    <property type="entry name" value="EmrE-like"/>
</dbReference>
<feature type="domain" description="EamA" evidence="2">
    <location>
        <begin position="163"/>
        <end position="293"/>
    </location>
</feature>
<dbReference type="InterPro" id="IPR000620">
    <property type="entry name" value="EamA_dom"/>
</dbReference>
<keyword evidence="4" id="KW-1185">Reference proteome</keyword>
<dbReference type="SUPFAM" id="SSF103481">
    <property type="entry name" value="Multidrug resistance efflux transporter EmrE"/>
    <property type="match status" value="2"/>
</dbReference>
<comment type="caution">
    <text evidence="3">The sequence shown here is derived from an EMBL/GenBank/DDBJ whole genome shotgun (WGS) entry which is preliminary data.</text>
</comment>
<evidence type="ECO:0000313" key="3">
    <source>
        <dbReference type="EMBL" id="GLK70800.1"/>
    </source>
</evidence>
<gene>
    <name evidence="3" type="ORF">GCM10017643_09150</name>
</gene>
<dbReference type="Gene3D" id="1.10.3730.20">
    <property type="match status" value="1"/>
</dbReference>
<accession>A0A9W6J4L9</accession>
<dbReference type="EMBL" id="BSFJ01000004">
    <property type="protein sequence ID" value="GLK70800.1"/>
    <property type="molecule type" value="Genomic_DNA"/>
</dbReference>
<feature type="transmembrane region" description="Helical" evidence="1">
    <location>
        <begin position="223"/>
        <end position="241"/>
    </location>
</feature>
<protein>
    <submittedName>
        <fullName evidence="3">Membrane protein</fullName>
    </submittedName>
</protein>
<feature type="transmembrane region" description="Helical" evidence="1">
    <location>
        <begin position="77"/>
        <end position="96"/>
    </location>
</feature>
<dbReference type="Pfam" id="PF00892">
    <property type="entry name" value="EamA"/>
    <property type="match status" value="2"/>
</dbReference>
<feature type="domain" description="EamA" evidence="2">
    <location>
        <begin position="19"/>
        <end position="148"/>
    </location>
</feature>
<keyword evidence="1" id="KW-0812">Transmembrane</keyword>